<evidence type="ECO:0000313" key="2">
    <source>
        <dbReference type="EMBL" id="AEM42374.1"/>
    </source>
</evidence>
<dbReference type="InterPro" id="IPR005939">
    <property type="entry name" value="BLH_phosphatase-like"/>
</dbReference>
<dbReference type="Gene3D" id="3.90.190.10">
    <property type="entry name" value="Protein tyrosine phosphatase superfamily"/>
    <property type="match status" value="1"/>
</dbReference>
<dbReference type="SUPFAM" id="SSF52799">
    <property type="entry name" value="(Phosphotyrosine protein) phosphatases II"/>
    <property type="match status" value="1"/>
</dbReference>
<feature type="domain" description="Beta-lactamase hydrolase-like protein phosphatase-like" evidence="1">
    <location>
        <begin position="12"/>
        <end position="114"/>
    </location>
</feature>
<evidence type="ECO:0000259" key="1">
    <source>
        <dbReference type="Pfam" id="PF04273"/>
    </source>
</evidence>
<dbReference type="AlphaFoldDB" id="F9Y888"/>
<protein>
    <submittedName>
        <fullName evidence="2">Aminotransferase, class V</fullName>
    </submittedName>
</protein>
<dbReference type="GO" id="GO:0008483">
    <property type="term" value="F:transaminase activity"/>
    <property type="evidence" value="ECO:0007669"/>
    <property type="project" value="UniProtKB-KW"/>
</dbReference>
<name>F9Y888_KETVW</name>
<accession>F9Y888</accession>
<dbReference type="eggNOG" id="COG3453">
    <property type="taxonomic scope" value="Bacteria"/>
</dbReference>
<evidence type="ECO:0000313" key="3">
    <source>
        <dbReference type="Proteomes" id="UP000000692"/>
    </source>
</evidence>
<dbReference type="GO" id="GO:0016787">
    <property type="term" value="F:hydrolase activity"/>
    <property type="evidence" value="ECO:0007669"/>
    <property type="project" value="InterPro"/>
</dbReference>
<reference evidence="2 3" key="1">
    <citation type="journal article" date="2011" name="J. Bacteriol.">
        <title>Complete genome sequence of the industrial strain Ketogulonicigenium vulgare WSH-001.</title>
        <authorList>
            <person name="Liu L."/>
            <person name="Li Y."/>
            <person name="Zhang J."/>
            <person name="Zhou Z."/>
            <person name="Liu J."/>
            <person name="Li X."/>
            <person name="Zhou J."/>
            <person name="Du G."/>
            <person name="Wang L."/>
            <person name="Chen J."/>
        </authorList>
    </citation>
    <scope>NUCLEOTIDE SEQUENCE [LARGE SCALE GENOMIC DNA]</scope>
    <source>
        <strain evidence="2 3">WSH-001</strain>
    </source>
</reference>
<sequence>MSQTESYDGPAIRQIDETFSAVGQISPADVAGIAALGFKSLVCNRPDQEEPGQPSYAEIADEAAKHGLSVTYIPVTGGVGPLPAQITAMREFLETAPTPVLGYCRSGTRVGVIYDATK</sequence>
<keyword evidence="3" id="KW-1185">Reference proteome</keyword>
<proteinExistence type="predicted"/>
<dbReference type="OrthoDB" id="9805710at2"/>
<keyword evidence="2" id="KW-0808">Transferase</keyword>
<dbReference type="PATRIC" id="fig|759362.5.peg.2648"/>
<dbReference type="EMBL" id="CP002018">
    <property type="protein sequence ID" value="AEM42374.1"/>
    <property type="molecule type" value="Genomic_DNA"/>
</dbReference>
<keyword evidence="2" id="KW-0032">Aminotransferase</keyword>
<organism evidence="2 3">
    <name type="scientific">Ketogulonicigenium vulgare (strain WSH-001)</name>
    <dbReference type="NCBI Taxonomy" id="759362"/>
    <lineage>
        <taxon>Bacteria</taxon>
        <taxon>Pseudomonadati</taxon>
        <taxon>Pseudomonadota</taxon>
        <taxon>Alphaproteobacteria</taxon>
        <taxon>Rhodobacterales</taxon>
        <taxon>Roseobacteraceae</taxon>
        <taxon>Ketogulonicigenium</taxon>
    </lineage>
</organism>
<dbReference type="RefSeq" id="WP_013383176.1">
    <property type="nucleotide sequence ID" value="NC_017384.1"/>
</dbReference>
<gene>
    <name evidence="2" type="ordered locus">KVU_2535</name>
</gene>
<dbReference type="HOGENOM" id="CLU_105726_3_1_5"/>
<dbReference type="KEGG" id="kvl:KVU_2535"/>
<dbReference type="Pfam" id="PF04273">
    <property type="entry name" value="BLH_phosphatase"/>
    <property type="match status" value="1"/>
</dbReference>
<dbReference type="NCBIfam" id="TIGR01244">
    <property type="entry name" value="TIGR01244 family sulfur transferase"/>
    <property type="match status" value="1"/>
</dbReference>
<dbReference type="InterPro" id="IPR029021">
    <property type="entry name" value="Prot-tyrosine_phosphatase-like"/>
</dbReference>
<dbReference type="Proteomes" id="UP000000692">
    <property type="component" value="Chromosome"/>
</dbReference>